<keyword evidence="4" id="KW-1185">Reference proteome</keyword>
<keyword evidence="3" id="KW-0378">Hydrolase</keyword>
<name>A0ABV8IAF3_9ACTN</name>
<proteinExistence type="predicted"/>
<dbReference type="InterPro" id="IPR036514">
    <property type="entry name" value="SGNH_hydro_sf"/>
</dbReference>
<dbReference type="Pfam" id="PF13472">
    <property type="entry name" value="Lipase_GDSL_2"/>
    <property type="match status" value="1"/>
</dbReference>
<sequence>MRPHRALSMALAAFAFVAASLSGVPASHAAAETYVALGDSYSSGTGAGNYTNVLCTRSANAYPQRWAAANSPAVFRFVACGGAKIPDVRGNQLSALDGSTTLVSITIGGNDVGFADTMLSCLLSSTTACRNAVNRGLEYARNVLPGELDALYAEIRARAPQAKVVVLGYPRLYKQGGICLGGPSSTKRSIINDGADRLNEVIADRAAAAGFTFADARQAFAGHEICTSSPWISGTTVHPNATGHARGYLPALSAALAP</sequence>
<dbReference type="RefSeq" id="WP_377291150.1">
    <property type="nucleotide sequence ID" value="NZ_JBHSBM010000025.1"/>
</dbReference>
<dbReference type="InterPro" id="IPR013830">
    <property type="entry name" value="SGNH_hydro"/>
</dbReference>
<dbReference type="PANTHER" id="PTHR37981:SF1">
    <property type="entry name" value="SGNH HYDROLASE-TYPE ESTERASE DOMAIN-CONTAINING PROTEIN"/>
    <property type="match status" value="1"/>
</dbReference>
<dbReference type="CDD" id="cd01823">
    <property type="entry name" value="SEST_like"/>
    <property type="match status" value="1"/>
</dbReference>
<dbReference type="EMBL" id="JBHSBM010000025">
    <property type="protein sequence ID" value="MFC4061199.1"/>
    <property type="molecule type" value="Genomic_DNA"/>
</dbReference>
<feature type="domain" description="SGNH hydrolase-type esterase" evidence="2">
    <location>
        <begin position="36"/>
        <end position="246"/>
    </location>
</feature>
<keyword evidence="1" id="KW-0732">Signal</keyword>
<evidence type="ECO:0000313" key="3">
    <source>
        <dbReference type="EMBL" id="MFC4061199.1"/>
    </source>
</evidence>
<evidence type="ECO:0000313" key="4">
    <source>
        <dbReference type="Proteomes" id="UP001595850"/>
    </source>
</evidence>
<feature type="signal peptide" evidence="1">
    <location>
        <begin position="1"/>
        <end position="29"/>
    </location>
</feature>
<feature type="chain" id="PRO_5047028130" evidence="1">
    <location>
        <begin position="30"/>
        <end position="258"/>
    </location>
</feature>
<dbReference type="GO" id="GO:0016787">
    <property type="term" value="F:hydrolase activity"/>
    <property type="evidence" value="ECO:0007669"/>
    <property type="project" value="UniProtKB-KW"/>
</dbReference>
<evidence type="ECO:0000259" key="2">
    <source>
        <dbReference type="Pfam" id="PF13472"/>
    </source>
</evidence>
<evidence type="ECO:0000256" key="1">
    <source>
        <dbReference type="SAM" id="SignalP"/>
    </source>
</evidence>
<dbReference type="SUPFAM" id="SSF52266">
    <property type="entry name" value="SGNH hydrolase"/>
    <property type="match status" value="1"/>
</dbReference>
<comment type="caution">
    <text evidence="3">The sequence shown here is derived from an EMBL/GenBank/DDBJ whole genome shotgun (WGS) entry which is preliminary data.</text>
</comment>
<reference evidence="4" key="1">
    <citation type="journal article" date="2019" name="Int. J. Syst. Evol. Microbiol.">
        <title>The Global Catalogue of Microorganisms (GCM) 10K type strain sequencing project: providing services to taxonomists for standard genome sequencing and annotation.</title>
        <authorList>
            <consortium name="The Broad Institute Genomics Platform"/>
            <consortium name="The Broad Institute Genome Sequencing Center for Infectious Disease"/>
            <person name="Wu L."/>
            <person name="Ma J."/>
        </authorList>
    </citation>
    <scope>NUCLEOTIDE SEQUENCE [LARGE SCALE GENOMIC DNA]</scope>
    <source>
        <strain evidence="4">TBRC 4489</strain>
    </source>
</reference>
<protein>
    <submittedName>
        <fullName evidence="3">SGNH/GDSL hydrolase family protein</fullName>
        <ecNumber evidence="3">3.1.-.-</ecNumber>
    </submittedName>
</protein>
<dbReference type="Proteomes" id="UP001595850">
    <property type="component" value="Unassembled WGS sequence"/>
</dbReference>
<dbReference type="PANTHER" id="PTHR37981">
    <property type="entry name" value="LIPASE 2"/>
    <property type="match status" value="1"/>
</dbReference>
<accession>A0ABV8IAF3</accession>
<organism evidence="3 4">
    <name type="scientific">Planomonospora corallina</name>
    <dbReference type="NCBI Taxonomy" id="1806052"/>
    <lineage>
        <taxon>Bacteria</taxon>
        <taxon>Bacillati</taxon>
        <taxon>Actinomycetota</taxon>
        <taxon>Actinomycetes</taxon>
        <taxon>Streptosporangiales</taxon>
        <taxon>Streptosporangiaceae</taxon>
        <taxon>Planomonospora</taxon>
    </lineage>
</organism>
<dbReference type="InterPro" id="IPR037460">
    <property type="entry name" value="SEST-like"/>
</dbReference>
<dbReference type="Gene3D" id="3.40.50.1110">
    <property type="entry name" value="SGNH hydrolase"/>
    <property type="match status" value="1"/>
</dbReference>
<gene>
    <name evidence="3" type="ORF">ACFOWE_23105</name>
</gene>
<dbReference type="EC" id="3.1.-.-" evidence="3"/>